<dbReference type="PANTHER" id="PTHR30562">
    <property type="entry name" value="UVRC/OXIDOREDUCTASE"/>
    <property type="match status" value="1"/>
</dbReference>
<dbReference type="InterPro" id="IPR035901">
    <property type="entry name" value="GIY-YIG_endonuc_sf"/>
</dbReference>
<keyword evidence="1" id="KW-0963">Cytoplasm</keyword>
<name>A0AAE4I038_9ENTE</name>
<dbReference type="AlphaFoldDB" id="A0AAE4I038"/>
<keyword evidence="2" id="KW-0227">DNA damage</keyword>
<dbReference type="InterPro" id="IPR050066">
    <property type="entry name" value="UvrABC_protein_C"/>
</dbReference>
<comment type="caution">
    <text evidence="7">The sequence shown here is derived from an EMBL/GenBank/DDBJ whole genome shotgun (WGS) entry which is preliminary data.</text>
</comment>
<dbReference type="RefSeq" id="WP_311796476.1">
    <property type="nucleotide sequence ID" value="NZ_JARQAI010000001.1"/>
</dbReference>
<dbReference type="FunFam" id="3.40.1440.10:FF:000001">
    <property type="entry name" value="UvrABC system protein C"/>
    <property type="match status" value="1"/>
</dbReference>
<dbReference type="CDD" id="cd10434">
    <property type="entry name" value="GIY-YIG_UvrC_Cho"/>
    <property type="match status" value="1"/>
</dbReference>
<dbReference type="PANTHER" id="PTHR30562:SF1">
    <property type="entry name" value="UVRABC SYSTEM PROTEIN C"/>
    <property type="match status" value="1"/>
</dbReference>
<dbReference type="GO" id="GO:0004518">
    <property type="term" value="F:nuclease activity"/>
    <property type="evidence" value="ECO:0007669"/>
    <property type="project" value="UniProtKB-KW"/>
</dbReference>
<keyword evidence="4" id="KW-0267">Excision nuclease</keyword>
<evidence type="ECO:0000256" key="4">
    <source>
        <dbReference type="ARBA" id="ARBA00022881"/>
    </source>
</evidence>
<organism evidence="7 8">
    <name type="scientific">Enterococcus pseudoavium</name>
    <dbReference type="NCBI Taxonomy" id="44007"/>
    <lineage>
        <taxon>Bacteria</taxon>
        <taxon>Bacillati</taxon>
        <taxon>Bacillota</taxon>
        <taxon>Bacilli</taxon>
        <taxon>Lactobacillales</taxon>
        <taxon>Enterococcaceae</taxon>
        <taxon>Enterococcus</taxon>
    </lineage>
</organism>
<keyword evidence="3" id="KW-0228">DNA excision</keyword>
<proteinExistence type="predicted"/>
<dbReference type="InterPro" id="IPR000305">
    <property type="entry name" value="GIY-YIG_endonuc"/>
</dbReference>
<protein>
    <submittedName>
        <fullName evidence="7">GIY-YIG nuclease family protein</fullName>
    </submittedName>
</protein>
<accession>A0AAE4I038</accession>
<evidence type="ECO:0000313" key="8">
    <source>
        <dbReference type="Proteomes" id="UP001180842"/>
    </source>
</evidence>
<evidence type="ECO:0000256" key="5">
    <source>
        <dbReference type="ARBA" id="ARBA00023204"/>
    </source>
</evidence>
<evidence type="ECO:0000256" key="2">
    <source>
        <dbReference type="ARBA" id="ARBA00022763"/>
    </source>
</evidence>
<dbReference type="Proteomes" id="UP001180842">
    <property type="component" value="Unassembled WGS sequence"/>
</dbReference>
<evidence type="ECO:0000256" key="1">
    <source>
        <dbReference type="ARBA" id="ARBA00022490"/>
    </source>
</evidence>
<dbReference type="Pfam" id="PF01541">
    <property type="entry name" value="GIY-YIG"/>
    <property type="match status" value="1"/>
</dbReference>
<evidence type="ECO:0000256" key="3">
    <source>
        <dbReference type="ARBA" id="ARBA00022769"/>
    </source>
</evidence>
<dbReference type="SUPFAM" id="SSF82771">
    <property type="entry name" value="GIY-YIG endonuclease"/>
    <property type="match status" value="1"/>
</dbReference>
<dbReference type="Gene3D" id="3.40.1440.10">
    <property type="entry name" value="GIY-YIG endonuclease"/>
    <property type="match status" value="1"/>
</dbReference>
<dbReference type="GO" id="GO:0006289">
    <property type="term" value="P:nucleotide-excision repair"/>
    <property type="evidence" value="ECO:0007669"/>
    <property type="project" value="InterPro"/>
</dbReference>
<feature type="domain" description="GIY-YIG" evidence="6">
    <location>
        <begin position="11"/>
        <end position="90"/>
    </location>
</feature>
<dbReference type="InterPro" id="IPR047296">
    <property type="entry name" value="GIY-YIG_UvrC_Cho"/>
</dbReference>
<dbReference type="GO" id="GO:0009380">
    <property type="term" value="C:excinuclease repair complex"/>
    <property type="evidence" value="ECO:0007669"/>
    <property type="project" value="TreeGrafter"/>
</dbReference>
<evidence type="ECO:0000313" key="7">
    <source>
        <dbReference type="EMBL" id="MDT2735892.1"/>
    </source>
</evidence>
<dbReference type="PROSITE" id="PS50164">
    <property type="entry name" value="GIY_YIG"/>
    <property type="match status" value="1"/>
</dbReference>
<sequence>MLKEKVKALPKLPGVYKMKNRRGEIIYVGKAKNLKQRVSSYFIQNKQHSRKVQEMVREIVDFDYEIVDTEFDALLLECQLIHQIRPRYNRLMNYYENYGYFQFIDRPPYLRVLSEWSETGLVIGPFFKESKIRELKQIINSVYRLEGPLKYVAGIVKDYQEITPEAEFDLRIQEIKATLLGQSTALLTRIDQRVQAASERHDFEASAEWWAYYLIVQRFLRRNKQLIQIMQNHVFVGILPENGLYYCYLYAKGELLNRVVYQRQPTFQQAKKRLEKRISAKTWQRLSAKERLEKADVDLFPLFFNYLNQHGQVLALESSSK</sequence>
<reference evidence="7" key="1">
    <citation type="submission" date="2023-03" db="EMBL/GenBank/DDBJ databases">
        <authorList>
            <person name="Shen W."/>
            <person name="Cai J."/>
        </authorList>
    </citation>
    <scope>NUCLEOTIDE SEQUENCE</scope>
    <source>
        <strain evidence="7">P69-2</strain>
    </source>
</reference>
<gene>
    <name evidence="7" type="ORF">P7H00_01930</name>
</gene>
<evidence type="ECO:0000259" key="6">
    <source>
        <dbReference type="PROSITE" id="PS50164"/>
    </source>
</evidence>
<dbReference type="SMART" id="SM00465">
    <property type="entry name" value="GIYc"/>
    <property type="match status" value="1"/>
</dbReference>
<keyword evidence="5" id="KW-0234">DNA repair</keyword>
<dbReference type="EMBL" id="JARQAI010000001">
    <property type="protein sequence ID" value="MDT2735892.1"/>
    <property type="molecule type" value="Genomic_DNA"/>
</dbReference>